<dbReference type="STRING" id="741276.A0A2S5BE26"/>
<evidence type="ECO:0000259" key="7">
    <source>
        <dbReference type="PROSITE" id="PS50600"/>
    </source>
</evidence>
<feature type="compositionally biased region" description="Pro residues" evidence="6">
    <location>
        <begin position="195"/>
        <end position="215"/>
    </location>
</feature>
<dbReference type="GO" id="GO:0006508">
    <property type="term" value="P:proteolysis"/>
    <property type="evidence" value="ECO:0007669"/>
    <property type="project" value="UniProtKB-KW"/>
</dbReference>
<feature type="compositionally biased region" description="Polar residues" evidence="6">
    <location>
        <begin position="331"/>
        <end position="347"/>
    </location>
</feature>
<dbReference type="Gene3D" id="3.40.395.10">
    <property type="entry name" value="Adenoviral Proteinase, Chain A"/>
    <property type="match status" value="2"/>
</dbReference>
<protein>
    <recommendedName>
        <fullName evidence="7">Ubiquitin-like protease family profile domain-containing protein</fullName>
    </recommendedName>
</protein>
<keyword evidence="9" id="KW-1185">Reference proteome</keyword>
<dbReference type="PANTHER" id="PTHR46896:SF3">
    <property type="entry name" value="FI06413P-RELATED"/>
    <property type="match status" value="1"/>
</dbReference>
<gene>
    <name evidence="8" type="ORF">BMF94_2000</name>
</gene>
<feature type="compositionally biased region" description="Basic and acidic residues" evidence="6">
    <location>
        <begin position="1504"/>
        <end position="1517"/>
    </location>
</feature>
<feature type="compositionally biased region" description="Basic residues" evidence="6">
    <location>
        <begin position="1868"/>
        <end position="1882"/>
    </location>
</feature>
<evidence type="ECO:0000256" key="6">
    <source>
        <dbReference type="SAM" id="MobiDB-lite"/>
    </source>
</evidence>
<evidence type="ECO:0000256" key="2">
    <source>
        <dbReference type="ARBA" id="ARBA00022553"/>
    </source>
</evidence>
<feature type="region of interest" description="Disordered" evidence="6">
    <location>
        <begin position="994"/>
        <end position="1342"/>
    </location>
</feature>
<keyword evidence="2" id="KW-0597">Phosphoprotein</keyword>
<organism evidence="8 9">
    <name type="scientific">Rhodotorula taiwanensis</name>
    <dbReference type="NCBI Taxonomy" id="741276"/>
    <lineage>
        <taxon>Eukaryota</taxon>
        <taxon>Fungi</taxon>
        <taxon>Dikarya</taxon>
        <taxon>Basidiomycota</taxon>
        <taxon>Pucciniomycotina</taxon>
        <taxon>Microbotryomycetes</taxon>
        <taxon>Sporidiobolales</taxon>
        <taxon>Sporidiobolaceae</taxon>
        <taxon>Rhodotorula</taxon>
    </lineage>
</organism>
<keyword evidence="3" id="KW-0645">Protease</keyword>
<feature type="region of interest" description="Disordered" evidence="6">
    <location>
        <begin position="1502"/>
        <end position="1528"/>
    </location>
</feature>
<feature type="region of interest" description="Disordered" evidence="6">
    <location>
        <begin position="512"/>
        <end position="553"/>
    </location>
</feature>
<feature type="compositionally biased region" description="Polar residues" evidence="6">
    <location>
        <begin position="774"/>
        <end position="784"/>
    </location>
</feature>
<dbReference type="SUPFAM" id="SSF54001">
    <property type="entry name" value="Cysteine proteinases"/>
    <property type="match status" value="1"/>
</dbReference>
<feature type="compositionally biased region" description="Low complexity" evidence="6">
    <location>
        <begin position="370"/>
        <end position="388"/>
    </location>
</feature>
<feature type="compositionally biased region" description="Low complexity" evidence="6">
    <location>
        <begin position="812"/>
        <end position="824"/>
    </location>
</feature>
<keyword evidence="4" id="KW-0833">Ubl conjugation pathway</keyword>
<evidence type="ECO:0000256" key="3">
    <source>
        <dbReference type="ARBA" id="ARBA00022670"/>
    </source>
</evidence>
<feature type="compositionally biased region" description="Acidic residues" evidence="6">
    <location>
        <begin position="1138"/>
        <end position="1149"/>
    </location>
</feature>
<dbReference type="GO" id="GO:0016926">
    <property type="term" value="P:protein desumoylation"/>
    <property type="evidence" value="ECO:0007669"/>
    <property type="project" value="TreeGrafter"/>
</dbReference>
<reference evidence="8 9" key="1">
    <citation type="journal article" date="2018" name="Front. Microbiol.">
        <title>Prospects for Fungal Bioremediation of Acidic Radioactive Waste Sites: Characterization and Genome Sequence of Rhodotorula taiwanensis MD1149.</title>
        <authorList>
            <person name="Tkavc R."/>
            <person name="Matrosova V.Y."/>
            <person name="Grichenko O.E."/>
            <person name="Gostincar C."/>
            <person name="Volpe R.P."/>
            <person name="Klimenkova P."/>
            <person name="Gaidamakova E.K."/>
            <person name="Zhou C.E."/>
            <person name="Stewart B.J."/>
            <person name="Lyman M.G."/>
            <person name="Malfatti S.A."/>
            <person name="Rubinfeld B."/>
            <person name="Courtot M."/>
            <person name="Singh J."/>
            <person name="Dalgard C.L."/>
            <person name="Hamilton T."/>
            <person name="Frey K.G."/>
            <person name="Gunde-Cimerman N."/>
            <person name="Dugan L."/>
            <person name="Daly M.J."/>
        </authorList>
    </citation>
    <scope>NUCLEOTIDE SEQUENCE [LARGE SCALE GENOMIC DNA]</scope>
    <source>
        <strain evidence="8 9">MD1149</strain>
    </source>
</reference>
<keyword evidence="5" id="KW-0378">Hydrolase</keyword>
<dbReference type="PANTHER" id="PTHR46896">
    <property type="entry name" value="SENTRIN-SPECIFIC PROTEASE"/>
    <property type="match status" value="1"/>
</dbReference>
<feature type="compositionally biased region" description="Basic and acidic residues" evidence="6">
    <location>
        <begin position="38"/>
        <end position="52"/>
    </location>
</feature>
<dbReference type="InterPro" id="IPR003653">
    <property type="entry name" value="Peptidase_C48_C"/>
</dbReference>
<feature type="compositionally biased region" description="Pro residues" evidence="6">
    <location>
        <begin position="994"/>
        <end position="1003"/>
    </location>
</feature>
<feature type="compositionally biased region" description="Acidic residues" evidence="6">
    <location>
        <begin position="1059"/>
        <end position="1075"/>
    </location>
</feature>
<dbReference type="GO" id="GO:0070139">
    <property type="term" value="F:SUMO-specific endopeptidase activity"/>
    <property type="evidence" value="ECO:0007669"/>
    <property type="project" value="TreeGrafter"/>
</dbReference>
<feature type="compositionally biased region" description="Basic and acidic residues" evidence="6">
    <location>
        <begin position="1150"/>
        <end position="1165"/>
    </location>
</feature>
<feature type="compositionally biased region" description="Low complexity" evidence="6">
    <location>
        <begin position="8"/>
        <end position="31"/>
    </location>
</feature>
<feature type="compositionally biased region" description="Acidic residues" evidence="6">
    <location>
        <begin position="417"/>
        <end position="429"/>
    </location>
</feature>
<comment type="caution">
    <text evidence="8">The sequence shown here is derived from an EMBL/GenBank/DDBJ whole genome shotgun (WGS) entry which is preliminary data.</text>
</comment>
<proteinExistence type="inferred from homology"/>
<feature type="region of interest" description="Disordered" evidence="6">
    <location>
        <begin position="742"/>
        <end position="834"/>
    </location>
</feature>
<dbReference type="Pfam" id="PF02902">
    <property type="entry name" value="Peptidase_C48"/>
    <property type="match status" value="2"/>
</dbReference>
<evidence type="ECO:0000256" key="1">
    <source>
        <dbReference type="ARBA" id="ARBA00005234"/>
    </source>
</evidence>
<name>A0A2S5BE26_9BASI</name>
<feature type="compositionally biased region" description="Basic and acidic residues" evidence="6">
    <location>
        <begin position="394"/>
        <end position="416"/>
    </location>
</feature>
<feature type="compositionally biased region" description="Low complexity" evidence="6">
    <location>
        <begin position="1277"/>
        <end position="1287"/>
    </location>
</feature>
<accession>A0A2S5BE26</accession>
<feature type="compositionally biased region" description="Polar residues" evidence="6">
    <location>
        <begin position="1804"/>
        <end position="1814"/>
    </location>
</feature>
<feature type="compositionally biased region" description="Low complexity" evidence="6">
    <location>
        <begin position="1210"/>
        <end position="1221"/>
    </location>
</feature>
<feature type="region of interest" description="Disordered" evidence="6">
    <location>
        <begin position="1716"/>
        <end position="1908"/>
    </location>
</feature>
<dbReference type="GO" id="GO:0005737">
    <property type="term" value="C:cytoplasm"/>
    <property type="evidence" value="ECO:0007669"/>
    <property type="project" value="TreeGrafter"/>
</dbReference>
<dbReference type="EMBL" id="PJQD01000020">
    <property type="protein sequence ID" value="POY75024.1"/>
    <property type="molecule type" value="Genomic_DNA"/>
</dbReference>
<evidence type="ECO:0000256" key="4">
    <source>
        <dbReference type="ARBA" id="ARBA00022786"/>
    </source>
</evidence>
<feature type="region of interest" description="Disordered" evidence="6">
    <location>
        <begin position="1569"/>
        <end position="1608"/>
    </location>
</feature>
<feature type="compositionally biased region" description="Polar residues" evidence="6">
    <location>
        <begin position="1573"/>
        <end position="1600"/>
    </location>
</feature>
<evidence type="ECO:0000256" key="5">
    <source>
        <dbReference type="ARBA" id="ARBA00022801"/>
    </source>
</evidence>
<dbReference type="Proteomes" id="UP000237144">
    <property type="component" value="Unassembled WGS sequence"/>
</dbReference>
<feature type="compositionally biased region" description="Basic and acidic residues" evidence="6">
    <location>
        <begin position="1822"/>
        <end position="1832"/>
    </location>
</feature>
<dbReference type="GO" id="GO:0005634">
    <property type="term" value="C:nucleus"/>
    <property type="evidence" value="ECO:0007669"/>
    <property type="project" value="TreeGrafter"/>
</dbReference>
<feature type="compositionally biased region" description="Polar residues" evidence="6">
    <location>
        <begin position="118"/>
        <end position="127"/>
    </location>
</feature>
<evidence type="ECO:0000313" key="9">
    <source>
        <dbReference type="Proteomes" id="UP000237144"/>
    </source>
</evidence>
<feature type="compositionally biased region" description="Polar residues" evidence="6">
    <location>
        <begin position="1835"/>
        <end position="1844"/>
    </location>
</feature>
<feature type="compositionally biased region" description="Basic and acidic residues" evidence="6">
    <location>
        <begin position="1318"/>
        <end position="1342"/>
    </location>
</feature>
<dbReference type="OrthoDB" id="442460at2759"/>
<feature type="compositionally biased region" description="Acidic residues" evidence="6">
    <location>
        <begin position="1899"/>
        <end position="1908"/>
    </location>
</feature>
<feature type="region of interest" description="Disordered" evidence="6">
    <location>
        <begin position="1"/>
        <end position="468"/>
    </location>
</feature>
<dbReference type="InterPro" id="IPR051947">
    <property type="entry name" value="Sentrin-specific_protease"/>
</dbReference>
<feature type="domain" description="Ubiquitin-like protease family profile" evidence="7">
    <location>
        <begin position="880"/>
        <end position="1437"/>
    </location>
</feature>
<comment type="similarity">
    <text evidence="1">Belongs to the peptidase C48 family.</text>
</comment>
<feature type="compositionally biased region" description="Low complexity" evidence="6">
    <location>
        <begin position="1716"/>
        <end position="1731"/>
    </location>
</feature>
<evidence type="ECO:0000313" key="8">
    <source>
        <dbReference type="EMBL" id="POY75024.1"/>
    </source>
</evidence>
<feature type="compositionally biased region" description="Basic and acidic residues" evidence="6">
    <location>
        <begin position="1036"/>
        <end position="1052"/>
    </location>
</feature>
<dbReference type="InterPro" id="IPR038765">
    <property type="entry name" value="Papain-like_cys_pep_sf"/>
</dbReference>
<dbReference type="PROSITE" id="PS50600">
    <property type="entry name" value="ULP_PROTEASE"/>
    <property type="match status" value="1"/>
</dbReference>
<sequence>MQNHGQARNQGRQPQNQLLQQEELFRRQQAQGTTYEQRWNHGPRDYQPHGNDRSTGPYFPGATSGPYAPGTPNGSQQQTAPAAGYTPKSLRNNFCHRAPSYAQKVPASTQRAPPPPYQGNQSASDSPNLPGGGLFLPPQQTDHRRVNAPYKSPFPTAPRYGSHQGQQRPSYQGHRPASYQLPASSRANYHQSAHFPPPPPPPALFPESSPEPEPQPSTSQTPQGALAVGGIVLPAPAAAKKPRVSLDLTADEDDLTNAPPRRSRAFDHTNDLEMPSTFTPLDPTAAGYPGRNRVPGMPGINPTGGADFYAEPDSHQSTSGRPVRGRRSGPDQQTYSFQNRQPQSARQNGKAGKARVVDQFAEPSPRELAGRSALQRQQAQAQNARNGAPKASRPPKEIVLDSDEEERHASAAHPHEDEDDQIESGDDDGWTTRRPVASTSKHTIRGAAKPSNSYGIDEPSSPDPLGIANRRDEAHRNKKSGPTLGATSYQADTIVKNASRAQRSVRSIVAEYEPMSKSGKRPVVATSMRRKGESSATAVKRNDGGPTDDGEMPGLFSRAKGKTPRAALAVKGAANRLHVIECRGIVLGDECLVNVPEKDCSVIVNANGAKAAHVLTLRIGDVGTSPEPEATIRAADVLDTTYYIPLDDGDSPGPYVFISFTQQGRKAYDAILNLVPEPTSNPPPRTLVLFLKNAPTADWASYPISDEDHLLSVLAGFGKVAPDSRRKAVLRHEILAQVESRLQVDQSAASKKGKKKAKQPDPKQPRLSFGPRSPHQSESRQALTNIADGSRRRSESQEYEGATRAGSVPQASGTRRSSRPSTSTLAGSNRAPIDAMQVETAVPVLTKEEQEYEQWLKRCDAKYKPDEVVAEFPPGQPGAITLPWSDIKRLRPDEFLNDTLIEFGLKQIMQRIEAADADRSPDEKIAPKVHIFNSFFYKQLSTTKKKGTDPYKLVEKWTKKVDLFAKRYIVVPINEHFHWYLAMIINPHALLRPPPPPAAPEPPRQSARTKRAALASDAVEEPRGDVRSPHFRLPKALREGQKGLSDVPRDIDNGTSASDGEDTPGAEANEDDDSAETARRITEQLKANGDEEATSQNLRELTLEESPELQSRNGRASQVDGDPMQVDEHDKRAIAEGVIEEGDDEEMIFEDARGTLEGGGSRKIDQSPSPSKRHMRWGDDEAAGPSDAVAQGSPDVEIIKGQSTDLPDRAASPAPIGPAASQEMKRLLQQELFPDTESSGAPIPEDGGEEAEPAVVLSSGTIKGDEGDDDDEIEVIASAAKAGPAGARPEGSQAPPQASKIGNMTHGRGQTFAPADPEPDRQEQFRRDREEARRLERQEAEEQAEAAKQRRLIRLEQAKAETDIDGCWILTFDSLGGPHKAVTNRLKQYLVSEAVSKLGKQPEELSIDQVQAGRADVPQQPNYCDCGLYLLHFVEHFLQNPDYMLNVVAAAQTAAAKAGKKAQRDVQDAEEDRNLSWAFEEAQMRRARMRGEVKTLVDQYAEGADERRQREEAIKEERRRRRQAEKEREEELQARLAVELAEQYDAESARAVAPTAAMEGQVPAQLVAGGKSASPNIGLSPSADQASPVQSAFPTDQRGNASPEGLHSPETAALESTVPSRALAAIETVAGSTERLHLDIKGSATTPSSSGLAIKGAAQSVRLPDADAGDLERGHFFGGDAAALAPVANDVNPPPVDADGPVDAAALDALRALQGYASDASSPAPSGTASGHETGQLESDDEISDALPRSRASRGRGASPPRREASMSAATLARNESPELQEPPPNQEQQQRDTPRAGQKRTTRSSIASASPATLAQEAVVDEERPSKRLKESASGGSSKNASRAPSPAIDEEGQPSQSSARSGSGRGRAKRGGASRSRGGRKVSTPAQPPPTITIQDSSDDDVDGLA</sequence>